<evidence type="ECO:0000256" key="3">
    <source>
        <dbReference type="ARBA" id="ARBA00048550"/>
    </source>
</evidence>
<evidence type="ECO:0000256" key="4">
    <source>
        <dbReference type="HAMAP-Rule" id="MF_00703"/>
    </source>
</evidence>
<dbReference type="STRING" id="295108.HT99x_01298"/>
<dbReference type="NCBIfam" id="TIGR02645">
    <property type="entry name" value="ARCH_P_rylase"/>
    <property type="match status" value="1"/>
</dbReference>
<dbReference type="Gene3D" id="3.90.1170.30">
    <property type="entry name" value="Pyrimidine nucleoside phosphorylase-like, C-terminal domain"/>
    <property type="match status" value="1"/>
</dbReference>
<dbReference type="InterPro" id="IPR013466">
    <property type="entry name" value="Thymidine/AMP_Pase"/>
</dbReference>
<dbReference type="EC" id="2.4.2.4" evidence="4"/>
<dbReference type="InterPro" id="IPR017872">
    <property type="entry name" value="Pyrmidine_PPase_CS"/>
</dbReference>
<dbReference type="HAMAP" id="MF_00703">
    <property type="entry name" value="Thymid_phosp_2"/>
    <property type="match status" value="1"/>
</dbReference>
<dbReference type="InterPro" id="IPR028579">
    <property type="entry name" value="Thym_Pase_Put"/>
</dbReference>
<organism evidence="6">
    <name type="scientific">Candidatus Berkiella aquae</name>
    <dbReference type="NCBI Taxonomy" id="295108"/>
    <lineage>
        <taxon>Bacteria</taxon>
        <taxon>Pseudomonadati</taxon>
        <taxon>Pseudomonadota</taxon>
        <taxon>Gammaproteobacteria</taxon>
        <taxon>Candidatus Berkiellales</taxon>
        <taxon>Candidatus Berkiellaceae</taxon>
        <taxon>Candidatus Berkiella</taxon>
    </lineage>
</organism>
<reference evidence="7" key="2">
    <citation type="journal article" date="2016" name="Genome Announc.">
        <title>Draft Genome Sequences of Two Novel Amoeba-Resistant Intranuclear Bacteria, 'Candidatus Berkiella cookevillensis' and 'Candidatus Berkiella aquae'.</title>
        <authorList>
            <person name="Mehari Y.T."/>
            <person name="Arivett B.A."/>
            <person name="Farone A.L."/>
            <person name="Gunderson J.H."/>
            <person name="Farone M.B."/>
        </authorList>
    </citation>
    <scope>NUCLEOTIDE SEQUENCE</scope>
    <source>
        <strain evidence="7">HT99</strain>
    </source>
</reference>
<dbReference type="GO" id="GO:0009032">
    <property type="term" value="F:thymidine phosphorylase activity"/>
    <property type="evidence" value="ECO:0007669"/>
    <property type="project" value="UniProtKB-UniRule"/>
</dbReference>
<dbReference type="OrthoDB" id="341217at2"/>
<dbReference type="NCBIfam" id="NF003338">
    <property type="entry name" value="PRK04350.1"/>
    <property type="match status" value="1"/>
</dbReference>
<comment type="caution">
    <text evidence="6">The sequence shown here is derived from an EMBL/GenBank/DDBJ whole genome shotgun (WGS) entry which is preliminary data.</text>
</comment>
<dbReference type="SUPFAM" id="SSF47648">
    <property type="entry name" value="Nucleoside phosphorylase/phosphoribosyltransferase N-terminal domain"/>
    <property type="match status" value="1"/>
</dbReference>
<keyword evidence="2 4" id="KW-0808">Transferase</keyword>
<dbReference type="PIRSF" id="PIRSF000478">
    <property type="entry name" value="TP_PyNP"/>
    <property type="match status" value="1"/>
</dbReference>
<dbReference type="SUPFAM" id="SSF52418">
    <property type="entry name" value="Nucleoside phosphorylase/phosphoribosyltransferase catalytic domain"/>
    <property type="match status" value="1"/>
</dbReference>
<comment type="catalytic activity">
    <reaction evidence="3 4">
        <text>thymidine + phosphate = 2-deoxy-alpha-D-ribose 1-phosphate + thymine</text>
        <dbReference type="Rhea" id="RHEA:16037"/>
        <dbReference type="ChEBI" id="CHEBI:17748"/>
        <dbReference type="ChEBI" id="CHEBI:17821"/>
        <dbReference type="ChEBI" id="CHEBI:43474"/>
        <dbReference type="ChEBI" id="CHEBI:57259"/>
        <dbReference type="EC" id="2.4.2.4"/>
    </reaction>
</comment>
<dbReference type="Proteomes" id="UP000051497">
    <property type="component" value="Unassembled WGS sequence"/>
</dbReference>
<dbReference type="InterPro" id="IPR013102">
    <property type="entry name" value="PYNP_C"/>
</dbReference>
<gene>
    <name evidence="6" type="primary">pdp</name>
    <name evidence="7" type="ORF">HT99x_008510</name>
    <name evidence="6" type="ORF">HT99x_01298</name>
</gene>
<evidence type="ECO:0000256" key="2">
    <source>
        <dbReference type="ARBA" id="ARBA00022679"/>
    </source>
</evidence>
<dbReference type="InterPro" id="IPR036320">
    <property type="entry name" value="Glycosyl_Trfase_fam3_N_dom_sf"/>
</dbReference>
<dbReference type="InterPro" id="IPR000053">
    <property type="entry name" value="Thymidine/pyrmidine_PPase"/>
</dbReference>
<dbReference type="GO" id="GO:0005829">
    <property type="term" value="C:cytosol"/>
    <property type="evidence" value="ECO:0007669"/>
    <property type="project" value="TreeGrafter"/>
</dbReference>
<evidence type="ECO:0000313" key="6">
    <source>
        <dbReference type="EMBL" id="KRG21545.1"/>
    </source>
</evidence>
<evidence type="ECO:0000259" key="5">
    <source>
        <dbReference type="SMART" id="SM00941"/>
    </source>
</evidence>
<dbReference type="Pfam" id="PF07831">
    <property type="entry name" value="PYNP_C"/>
    <property type="match status" value="1"/>
</dbReference>
<feature type="domain" description="Pyrimidine nucleoside phosphorylase C-terminal" evidence="5">
    <location>
        <begin position="429"/>
        <end position="496"/>
    </location>
</feature>
<dbReference type="InterPro" id="IPR000312">
    <property type="entry name" value="Glycosyl_Trfase_fam3"/>
</dbReference>
<dbReference type="InterPro" id="IPR035902">
    <property type="entry name" value="Nuc_phospho_transferase"/>
</dbReference>
<dbReference type="PATRIC" id="fig|1590043.3.peg.1316"/>
<dbReference type="InterPro" id="IPR017459">
    <property type="entry name" value="Glycosyl_Trfase_fam3_N_dom"/>
</dbReference>
<evidence type="ECO:0000313" key="7">
    <source>
        <dbReference type="EMBL" id="MCS5711475.1"/>
    </source>
</evidence>
<dbReference type="PROSITE" id="PS00647">
    <property type="entry name" value="THYMID_PHOSPHORYLASE"/>
    <property type="match status" value="1"/>
</dbReference>
<dbReference type="RefSeq" id="WP_075065927.1">
    <property type="nucleotide sequence ID" value="NZ_LKAJ02000001.1"/>
</dbReference>
<keyword evidence="1 4" id="KW-0328">Glycosyltransferase</keyword>
<dbReference type="PANTHER" id="PTHR10515:SF0">
    <property type="entry name" value="THYMIDINE PHOSPHORYLASE"/>
    <property type="match status" value="1"/>
</dbReference>
<dbReference type="GO" id="GO:0006206">
    <property type="term" value="P:pyrimidine nucleobase metabolic process"/>
    <property type="evidence" value="ECO:0007669"/>
    <property type="project" value="InterPro"/>
</dbReference>
<reference evidence="7" key="3">
    <citation type="submission" date="2021-06" db="EMBL/GenBank/DDBJ databases">
        <title>Genomic Description and Analysis of Intracellular Bacteria, Candidatus Berkiella cookevillensis and Candidatus Berkiella aquae.</title>
        <authorList>
            <person name="Kidane D.T."/>
            <person name="Mehari Y.T."/>
            <person name="Rice F.C."/>
            <person name="Arivett B.A."/>
            <person name="Farone A.L."/>
            <person name="Berk S.G."/>
            <person name="Farone M.B."/>
        </authorList>
    </citation>
    <scope>NUCLEOTIDE SEQUENCE</scope>
    <source>
        <strain evidence="7">HT99</strain>
    </source>
</reference>
<accession>A0A0Q9YNQ4</accession>
<name>A0A0Q9YNQ4_9GAMM</name>
<dbReference type="Pfam" id="PF00591">
    <property type="entry name" value="Glycos_transf_3"/>
    <property type="match status" value="1"/>
</dbReference>
<dbReference type="EMBL" id="LKAJ01000004">
    <property type="protein sequence ID" value="KRG21545.1"/>
    <property type="molecule type" value="Genomic_DNA"/>
</dbReference>
<comment type="similarity">
    <text evidence="4">Belongs to the thymidine/pyrimidine-nucleoside phosphorylase family. Type 2 subfamily.</text>
</comment>
<dbReference type="Pfam" id="PF02885">
    <property type="entry name" value="Glycos_trans_3N"/>
    <property type="match status" value="1"/>
</dbReference>
<dbReference type="AlphaFoldDB" id="A0A0Q9YNQ4"/>
<dbReference type="GO" id="GO:0006213">
    <property type="term" value="P:pyrimidine nucleoside metabolic process"/>
    <property type="evidence" value="ECO:0007669"/>
    <property type="project" value="InterPro"/>
</dbReference>
<dbReference type="Gene3D" id="1.20.970.50">
    <property type="match status" value="1"/>
</dbReference>
<dbReference type="SUPFAM" id="SSF54680">
    <property type="entry name" value="Pyrimidine nucleoside phosphorylase C-terminal domain"/>
    <property type="match status" value="1"/>
</dbReference>
<keyword evidence="8" id="KW-1185">Reference proteome</keyword>
<dbReference type="PANTHER" id="PTHR10515">
    <property type="entry name" value="THYMIDINE PHOSPHORYLASE"/>
    <property type="match status" value="1"/>
</dbReference>
<sequence>MTKANTLTLKPLGINTYKEAVVYMRKDCPVCRSEGFEAPARVKVIHKNKIILATLNTIESDLLTPHEASLSTFAWEQLSASIGDEIQVFHPDHLNSLDHIRGKIYGHELNKDEIREIIKDVVNGSLSDIHISAFLASTGDDRFSEQEIFYLTESMIEVGNRISWHKDLIVDKHCIGGLPGNRTTLIVVPIVAAFGLTIPKTSSRAITSPAGTADTMEVFAPVSLDLNAMRKVIEKENGCLVWGGSVNLSPADDILIRIERALILDSMGQLVASILSKKIAAGSSHVIIDVPIGPTVKVRTTASADELKNYLEAIGKTLGIEVKTVFTDGSQPVGRGIGPALEAKDVLAVLQGDINAPQSLRERSIALAGQVLEFSPNVRKGTGYAVAEKILSSGQAWQKFQAICHAQGGLFEPPIAKHMRTITSKKKGTILAIDNRYLSRVAKLAGAPQAKAAGIKLLTPIGTKVNFGDPLFEIHAETKGELHYAVNFLSMDHEIFDIGEFE</sequence>
<dbReference type="GO" id="GO:0004645">
    <property type="term" value="F:1,4-alpha-oligoglucan phosphorylase activity"/>
    <property type="evidence" value="ECO:0007669"/>
    <property type="project" value="InterPro"/>
</dbReference>
<dbReference type="InterPro" id="IPR036566">
    <property type="entry name" value="PYNP-like_C_sf"/>
</dbReference>
<reference evidence="6" key="1">
    <citation type="submission" date="2015-09" db="EMBL/GenBank/DDBJ databases">
        <title>Draft Genome Sequences of Two Novel Amoeba-resistant Intranuclear Bacteria, Candidatus Berkiella cookevillensis and Candidatus Berkiella aquae.</title>
        <authorList>
            <person name="Mehari Y.T."/>
            <person name="Arivett B.A."/>
            <person name="Farone A.L."/>
            <person name="Gunderson J.H."/>
            <person name="Farone M.B."/>
        </authorList>
    </citation>
    <scope>NUCLEOTIDE SEQUENCE [LARGE SCALE GENOMIC DNA]</scope>
    <source>
        <strain evidence="6">HT99</strain>
    </source>
</reference>
<dbReference type="SMART" id="SM00941">
    <property type="entry name" value="PYNP_C"/>
    <property type="match status" value="1"/>
</dbReference>
<evidence type="ECO:0000256" key="1">
    <source>
        <dbReference type="ARBA" id="ARBA00022676"/>
    </source>
</evidence>
<protein>
    <recommendedName>
        <fullName evidence="4">Putative thymidine phosphorylase</fullName>
        <ecNumber evidence="4">2.4.2.4</ecNumber>
    </recommendedName>
    <alternativeName>
        <fullName evidence="4">TdRPase</fullName>
    </alternativeName>
</protein>
<evidence type="ECO:0000313" key="8">
    <source>
        <dbReference type="Proteomes" id="UP000051497"/>
    </source>
</evidence>
<dbReference type="EMBL" id="LKAJ02000001">
    <property type="protein sequence ID" value="MCS5711475.1"/>
    <property type="molecule type" value="Genomic_DNA"/>
</dbReference>
<proteinExistence type="inferred from homology"/>
<dbReference type="Gene3D" id="3.40.1030.10">
    <property type="entry name" value="Nucleoside phosphorylase/phosphoribosyltransferase catalytic domain"/>
    <property type="match status" value="1"/>
</dbReference>